<dbReference type="OrthoDB" id="380741at2759"/>
<dbReference type="EMBL" id="LM993662">
    <property type="protein sequence ID" value="VTZ77342.1"/>
    <property type="molecule type" value="Genomic_DNA"/>
</dbReference>
<dbReference type="Proteomes" id="UP000072874">
    <property type="component" value="Chromosome 8"/>
</dbReference>
<dbReference type="KEGG" id="pyo:PY17X_0817400"/>
<evidence type="ECO:0000256" key="1">
    <source>
        <dbReference type="SAM" id="MobiDB-lite"/>
    </source>
</evidence>
<reference evidence="4 5" key="1">
    <citation type="journal article" date="2014" name="BMC Biol.">
        <title>A comprehensive evaluation of rodent malaria parasite genomes and gene expression.</title>
        <authorList>
            <person name="Otto T.D."/>
            <person name="Bohme U."/>
            <person name="Jackson A.P."/>
            <person name="Hunt M."/>
            <person name="Franke-Fayard B."/>
            <person name="Hoeijmakers W.A."/>
            <person name="Religa A.A."/>
            <person name="Robertson L."/>
            <person name="Sanders M."/>
            <person name="Ogun S.A."/>
            <person name="Cunningham D."/>
            <person name="Erhart A."/>
            <person name="Billker O."/>
            <person name="Khan S.M."/>
            <person name="Stunnenberg H.G."/>
            <person name="Langhorne J."/>
            <person name="Holder A.A."/>
            <person name="Waters A.P."/>
            <person name="Newbold C.I."/>
            <person name="Pain A."/>
            <person name="Berriman M."/>
            <person name="Janse C.J."/>
        </authorList>
    </citation>
    <scope>NUCLEOTIDE SEQUENCE [LARGE SCALE GENOMIC DNA]</scope>
    <source>
        <strain evidence="3 4">17X</strain>
        <strain evidence="2 5">YM</strain>
    </source>
</reference>
<evidence type="ECO:0000313" key="5">
    <source>
        <dbReference type="Proteomes" id="UP000072904"/>
    </source>
</evidence>
<protein>
    <submittedName>
        <fullName evidence="3">Heptatricopeptide repeat-containing protein, putative</fullName>
    </submittedName>
</protein>
<dbReference type="VEuPathDB" id="PlasmoDB:PY17X_0817400"/>
<dbReference type="GeneID" id="3790791"/>
<feature type="region of interest" description="Disordered" evidence="1">
    <location>
        <begin position="105"/>
        <end position="155"/>
    </location>
</feature>
<feature type="compositionally biased region" description="Basic residues" evidence="1">
    <location>
        <begin position="105"/>
        <end position="118"/>
    </location>
</feature>
<reference evidence="2" key="3">
    <citation type="submission" date="2014-05" db="EMBL/GenBank/DDBJ databases">
        <authorList>
            <person name="Aslett A.Martin."/>
            <person name="De Silva Nishadi"/>
        </authorList>
    </citation>
    <scope>NUCLEOTIDE SEQUENCE</scope>
    <source>
        <strain evidence="2">YM</strain>
    </source>
</reference>
<evidence type="ECO:0000313" key="3">
    <source>
        <dbReference type="EMBL" id="VTZ77342.1"/>
    </source>
</evidence>
<dbReference type="VEuPathDB" id="PlasmoDB:PY05053"/>
<evidence type="ECO:0000313" key="2">
    <source>
        <dbReference type="EMBL" id="CDU17533.1"/>
    </source>
</evidence>
<sequence>MFHICLNESPKFWHPPINYIRNLTRINGYIKEKSKSVFHYNKYRNITYSNYNKNETIDQKIFDKTPKQCPPCFIFRKYGYICEGENIKIWGRIAKKKKNISSRKHSYLLNSKGRKRASTKSNNRYVDNIKCEDNENNENDENDENNEDNEDNEDNENIFEASILRKNKEIKNIIKTKLENTKKEEKYDNPIGDIKNGKENNIEKECSKDGVKFLNVLYRLIKISKKKKNIMNENIENGLNRRMLYFIKNEKDMRIIFLLLHTLNKLVCINNLIKDNLNDDIYKITDSELLSIILRILVNSFYQDNKMLSNIMNKLKENIILGTCSTLTISNSFYSYSILYKRNIIEFENMPLQEIIQIISNYYTCFSNIELCEILESFGIILASKKSKKINDNIKSDQLRETIKKDKNFYKNYSKLFLNVGNYIINMDIKKNISFHNLIKLIYSYAKCKIYHEKLFLYLYPVLLKNIKYYNEDIMRKKVFENYKINNNCKTSLDKNQTENDINIDEGKNDKFLSLYFLINNNEQNEIIMNMTKNVTKILYSYSKFNMHIDELNNEILLFLQNMYNYMDYADLSQCLISLTKINCNINILLSKIDHSHFNVNSNYIYLFRNCTSIDLMNYLLSFSRNLYMKKDVYNILAELFINNNKIYTLENIDLINIIYAYSKIYYIHNKLFTIVDNILISRLDINQNYLSPQLAIKYINSCAKILYKNDNIIYKIVEIAHKNNFQDIQIFDLFKLLSNSKKLNLNFKTLENHIKIISPNFTLDSPTYQNFYYKASKDIHVRKKKWIW</sequence>
<name>A0A078K399_PLAYE</name>
<organism evidence="2 5">
    <name type="scientific">Plasmodium yoelii</name>
    <dbReference type="NCBI Taxonomy" id="5861"/>
    <lineage>
        <taxon>Eukaryota</taxon>
        <taxon>Sar</taxon>
        <taxon>Alveolata</taxon>
        <taxon>Apicomplexa</taxon>
        <taxon>Aconoidasida</taxon>
        <taxon>Haemosporida</taxon>
        <taxon>Plasmodiidae</taxon>
        <taxon>Plasmodium</taxon>
        <taxon>Plasmodium (Vinckeia)</taxon>
    </lineage>
</organism>
<dbReference type="RefSeq" id="XP_725452.2">
    <property type="nucleotide sequence ID" value="XM_720359.2"/>
</dbReference>
<gene>
    <name evidence="3" type="ORF">PY17X_0817400</name>
    <name evidence="2" type="ORF">PYYM_0817100</name>
</gene>
<evidence type="ECO:0000313" key="4">
    <source>
        <dbReference type="Proteomes" id="UP000072874"/>
    </source>
</evidence>
<dbReference type="VEuPathDB" id="PlasmoDB:Py17XNL_000801736"/>
<reference evidence="3" key="2">
    <citation type="submission" date="2014-05" db="EMBL/GenBank/DDBJ databases">
        <authorList>
            <person name="Aslett M.A."/>
            <person name="De Silva N."/>
        </authorList>
    </citation>
    <scope>NUCLEOTIDE SEQUENCE</scope>
    <source>
        <strain evidence="3">17X</strain>
    </source>
</reference>
<feature type="compositionally biased region" description="Acidic residues" evidence="1">
    <location>
        <begin position="134"/>
        <end position="155"/>
    </location>
</feature>
<dbReference type="VEuPathDB" id="PlasmoDB:PYYM_0817100"/>
<dbReference type="EMBL" id="LK934636">
    <property type="protein sequence ID" value="CDU17533.1"/>
    <property type="molecule type" value="Genomic_DNA"/>
</dbReference>
<proteinExistence type="predicted"/>
<dbReference type="OMA" id="IHAYSKI"/>
<reference evidence="3" key="4">
    <citation type="submission" date="2019-05" db="EMBL/GenBank/DDBJ databases">
        <authorList>
            <consortium name="Pathogen Informatics"/>
        </authorList>
    </citation>
    <scope>NUCLEOTIDE SEQUENCE</scope>
    <source>
        <strain evidence="3">17X</strain>
    </source>
</reference>
<accession>A0A078K399</accession>
<dbReference type="AlphaFoldDB" id="A0A078K399"/>
<dbReference type="Proteomes" id="UP000072904">
    <property type="component" value="Chromosome 8"/>
</dbReference>